<evidence type="ECO:0000313" key="7">
    <source>
        <dbReference type="EMBL" id="RHC49152.1"/>
    </source>
</evidence>
<keyword evidence="3" id="KW-0804">Transcription</keyword>
<dbReference type="EMBL" id="QRZM01000025">
    <property type="protein sequence ID" value="RGV69127.1"/>
    <property type="molecule type" value="Genomic_DNA"/>
</dbReference>
<reference evidence="8 9" key="1">
    <citation type="submission" date="2018-08" db="EMBL/GenBank/DDBJ databases">
        <title>A genome reference for cultivated species of the human gut microbiota.</title>
        <authorList>
            <person name="Zou Y."/>
            <person name="Xue W."/>
            <person name="Luo G."/>
        </authorList>
    </citation>
    <scope>NUCLEOTIDE SEQUENCE [LARGE SCALE GENOMIC DNA]</scope>
    <source>
        <strain evidence="6 9">AF14-18</strain>
        <strain evidence="7 8">AM35-14</strain>
    </source>
</reference>
<keyword evidence="4" id="KW-1133">Transmembrane helix</keyword>
<evidence type="ECO:0000313" key="8">
    <source>
        <dbReference type="Proteomes" id="UP000283975"/>
    </source>
</evidence>
<dbReference type="GO" id="GO:0003677">
    <property type="term" value="F:DNA binding"/>
    <property type="evidence" value="ECO:0007669"/>
    <property type="project" value="UniProtKB-KW"/>
</dbReference>
<dbReference type="Gene3D" id="1.10.260.40">
    <property type="entry name" value="lambda repressor-like DNA-binding domains"/>
    <property type="match status" value="1"/>
</dbReference>
<keyword evidence="1" id="KW-0805">Transcription regulation</keyword>
<dbReference type="PROSITE" id="PS50943">
    <property type="entry name" value="HTH_CROC1"/>
    <property type="match status" value="1"/>
</dbReference>
<evidence type="ECO:0000313" key="6">
    <source>
        <dbReference type="EMBL" id="RGV69127.1"/>
    </source>
</evidence>
<dbReference type="Proteomes" id="UP000284543">
    <property type="component" value="Unassembled WGS sequence"/>
</dbReference>
<evidence type="ECO:0000259" key="5">
    <source>
        <dbReference type="PROSITE" id="PS50943"/>
    </source>
</evidence>
<dbReference type="CDD" id="cd00093">
    <property type="entry name" value="HTH_XRE"/>
    <property type="match status" value="1"/>
</dbReference>
<feature type="domain" description="HTH cro/C1-type" evidence="5">
    <location>
        <begin position="80"/>
        <end position="121"/>
    </location>
</feature>
<feature type="transmembrane region" description="Helical" evidence="4">
    <location>
        <begin position="16"/>
        <end position="36"/>
    </location>
</feature>
<sequence length="278" mass="32013">MHLYHLSFSFIFETMYTIPLLKLYVNIIISFFKLFYSKYLCFCFNFDIIYLRGDNMDKPTGDFKARFNKAISKQNIKPIELSEKTGISKSAISHYMSGYTKPKSDKLYALSKALNVSEAWLMGYDVPMERSSDLNFSVTSNYDASNWLKHTSNEQELLNHFSKLNLKGEEEAIKRVKELIYVPDYTENQEEWLIQTPGTRKLEKLTDNTENDDSANTITHTGSETVVTIYDLLDIDSPSMDENTAPYLVAARNDHLDEEGEIEKVKSDLAKLKKPNGK</sequence>
<dbReference type="InterPro" id="IPR010982">
    <property type="entry name" value="Lambda_DNA-bd_dom_sf"/>
</dbReference>
<dbReference type="Pfam" id="PF01381">
    <property type="entry name" value="HTH_3"/>
    <property type="match status" value="1"/>
</dbReference>
<gene>
    <name evidence="7" type="ORF">DW839_27930</name>
    <name evidence="6" type="ORF">DWW02_28450</name>
</gene>
<dbReference type="PANTHER" id="PTHR40661">
    <property type="match status" value="1"/>
</dbReference>
<evidence type="ECO:0000256" key="3">
    <source>
        <dbReference type="ARBA" id="ARBA00023163"/>
    </source>
</evidence>
<dbReference type="Proteomes" id="UP000283975">
    <property type="component" value="Unassembled WGS sequence"/>
</dbReference>
<dbReference type="AlphaFoldDB" id="A0A414AJL8"/>
<evidence type="ECO:0000256" key="2">
    <source>
        <dbReference type="ARBA" id="ARBA00023125"/>
    </source>
</evidence>
<evidence type="ECO:0000256" key="4">
    <source>
        <dbReference type="SAM" id="Phobius"/>
    </source>
</evidence>
<dbReference type="SUPFAM" id="SSF47413">
    <property type="entry name" value="lambda repressor-like DNA-binding domains"/>
    <property type="match status" value="1"/>
</dbReference>
<dbReference type="EMBL" id="QSHZ01000044">
    <property type="protein sequence ID" value="RHC49152.1"/>
    <property type="molecule type" value="Genomic_DNA"/>
</dbReference>
<organism evidence="7 8">
    <name type="scientific">Enterocloster bolteae</name>
    <dbReference type="NCBI Taxonomy" id="208479"/>
    <lineage>
        <taxon>Bacteria</taxon>
        <taxon>Bacillati</taxon>
        <taxon>Bacillota</taxon>
        <taxon>Clostridia</taxon>
        <taxon>Lachnospirales</taxon>
        <taxon>Lachnospiraceae</taxon>
        <taxon>Enterocloster</taxon>
    </lineage>
</organism>
<protein>
    <submittedName>
        <fullName evidence="7">Helix-turn-helix domain-containing protein</fullName>
    </submittedName>
</protein>
<comment type="caution">
    <text evidence="7">The sequence shown here is derived from an EMBL/GenBank/DDBJ whole genome shotgun (WGS) entry which is preliminary data.</text>
</comment>
<evidence type="ECO:0000256" key="1">
    <source>
        <dbReference type="ARBA" id="ARBA00023015"/>
    </source>
</evidence>
<keyword evidence="4" id="KW-0812">Transmembrane</keyword>
<keyword evidence="4" id="KW-0472">Membrane</keyword>
<proteinExistence type="predicted"/>
<evidence type="ECO:0000313" key="9">
    <source>
        <dbReference type="Proteomes" id="UP000284543"/>
    </source>
</evidence>
<dbReference type="PANTHER" id="PTHR40661:SF1">
    <property type="entry name" value="HTH CRO_C1-TYPE DOMAIN-CONTAINING PROTEIN"/>
    <property type="match status" value="1"/>
</dbReference>
<accession>A0A414AJL8</accession>
<keyword evidence="2" id="KW-0238">DNA-binding</keyword>
<dbReference type="SMART" id="SM00530">
    <property type="entry name" value="HTH_XRE"/>
    <property type="match status" value="1"/>
</dbReference>
<name>A0A414AJL8_9FIRM</name>
<dbReference type="InterPro" id="IPR001387">
    <property type="entry name" value="Cro/C1-type_HTH"/>
</dbReference>